<dbReference type="PANTHER" id="PTHR35882:SF2">
    <property type="entry name" value="PELA"/>
    <property type="match status" value="1"/>
</dbReference>
<dbReference type="Pfam" id="PF03537">
    <property type="entry name" value="Glyco_hydro_114"/>
    <property type="match status" value="1"/>
</dbReference>
<dbReference type="Proteomes" id="UP001242368">
    <property type="component" value="Unassembled WGS sequence"/>
</dbReference>
<evidence type="ECO:0000313" key="3">
    <source>
        <dbReference type="Proteomes" id="UP001242368"/>
    </source>
</evidence>
<dbReference type="InterPro" id="IPR004352">
    <property type="entry name" value="GH114_TIM-barrel"/>
</dbReference>
<dbReference type="RefSeq" id="WP_290362381.1">
    <property type="nucleotide sequence ID" value="NZ_JAUFQU010000001.1"/>
</dbReference>
<feature type="domain" description="Glycoside-hydrolase family GH114 TIM-barrel" evidence="1">
    <location>
        <begin position="207"/>
        <end position="322"/>
    </location>
</feature>
<sequence length="326" mass="37483">MKNTISLLLILSLIMISCGKEDETTDSEGIYKQRMREFVINISQYSKTLKPDFNVIPQNGLELISDNGNESGQPHIAYLNAIDANGQEDLFFGYNADDQITLYQDNTYLRTFLDMSKKVGNVILVIDYCFTPEKVLTSYNQNTNAGYISFAANKRELNTIPTFPTPIPMENANVITKMSEVKNFLYLLNLSSYNSKIDFINAVTATNYDLLVTDLFFNDGSSFTTDEINQLRNKANGGKRLVISYMSIGEAEDYRYYWKSTWSTLPPEWLAAENPNWKGNYKVKYWNREWQNIIYGNDTSYTKRIIDAGFDGVYLDIIDAFEFFEE</sequence>
<gene>
    <name evidence="2" type="ORF">QW060_04080</name>
</gene>
<keyword evidence="3" id="KW-1185">Reference proteome</keyword>
<proteinExistence type="predicted"/>
<reference evidence="3" key="1">
    <citation type="journal article" date="2019" name="Int. J. Syst. Evol. Microbiol.">
        <title>The Global Catalogue of Microorganisms (GCM) 10K type strain sequencing project: providing services to taxonomists for standard genome sequencing and annotation.</title>
        <authorList>
            <consortium name="The Broad Institute Genomics Platform"/>
            <consortium name="The Broad Institute Genome Sequencing Center for Infectious Disease"/>
            <person name="Wu L."/>
            <person name="Ma J."/>
        </authorList>
    </citation>
    <scope>NUCLEOTIDE SEQUENCE [LARGE SCALE GENOMIC DNA]</scope>
    <source>
        <strain evidence="3">CECT 7184</strain>
    </source>
</reference>
<protein>
    <submittedName>
        <fullName evidence="2">Endo alpha-1,4 polygalactosaminidase</fullName>
    </submittedName>
</protein>
<comment type="caution">
    <text evidence="2">The sequence shown here is derived from an EMBL/GenBank/DDBJ whole genome shotgun (WGS) entry which is preliminary data.</text>
</comment>
<name>A0ABT8CQ63_9FLAO</name>
<organism evidence="2 3">
    <name type="scientific">Paenimyroides ceti</name>
    <dbReference type="NCBI Taxonomy" id="395087"/>
    <lineage>
        <taxon>Bacteria</taxon>
        <taxon>Pseudomonadati</taxon>
        <taxon>Bacteroidota</taxon>
        <taxon>Flavobacteriia</taxon>
        <taxon>Flavobacteriales</taxon>
        <taxon>Flavobacteriaceae</taxon>
        <taxon>Paenimyroides</taxon>
    </lineage>
</organism>
<dbReference type="InterPro" id="IPR017853">
    <property type="entry name" value="GH"/>
</dbReference>
<evidence type="ECO:0000313" key="2">
    <source>
        <dbReference type="EMBL" id="MDN3706301.1"/>
    </source>
</evidence>
<dbReference type="PANTHER" id="PTHR35882">
    <property type="entry name" value="PELA"/>
    <property type="match status" value="1"/>
</dbReference>
<evidence type="ECO:0000259" key="1">
    <source>
        <dbReference type="Pfam" id="PF03537"/>
    </source>
</evidence>
<dbReference type="SUPFAM" id="SSF51445">
    <property type="entry name" value="(Trans)glycosidases"/>
    <property type="match status" value="1"/>
</dbReference>
<dbReference type="PROSITE" id="PS51257">
    <property type="entry name" value="PROKAR_LIPOPROTEIN"/>
    <property type="match status" value="1"/>
</dbReference>
<dbReference type="InterPro" id="IPR013785">
    <property type="entry name" value="Aldolase_TIM"/>
</dbReference>
<dbReference type="PRINTS" id="PR01545">
    <property type="entry name" value="THEMAYE10DUF"/>
</dbReference>
<accession>A0ABT8CQ63</accession>
<dbReference type="Gene3D" id="3.20.20.70">
    <property type="entry name" value="Aldolase class I"/>
    <property type="match status" value="2"/>
</dbReference>
<dbReference type="EMBL" id="JAUFQU010000001">
    <property type="protein sequence ID" value="MDN3706301.1"/>
    <property type="molecule type" value="Genomic_DNA"/>
</dbReference>
<dbReference type="InterPro" id="IPR016062">
    <property type="entry name" value="TM1410-rel"/>
</dbReference>